<evidence type="ECO:0000256" key="3">
    <source>
        <dbReference type="ARBA" id="ARBA00023172"/>
    </source>
</evidence>
<dbReference type="KEGG" id="sub:SUB0787"/>
<evidence type="ECO:0000313" key="6">
    <source>
        <dbReference type="Proteomes" id="UP000000449"/>
    </source>
</evidence>
<dbReference type="PANTHER" id="PTHR30349">
    <property type="entry name" value="PHAGE INTEGRASE-RELATED"/>
    <property type="match status" value="1"/>
</dbReference>
<dbReference type="InterPro" id="IPR011010">
    <property type="entry name" value="DNA_brk_join_enz"/>
</dbReference>
<dbReference type="HOGENOM" id="CLU_027562_17_0_9"/>
<accession>B9DU87</accession>
<dbReference type="Pfam" id="PF00589">
    <property type="entry name" value="Phage_integrase"/>
    <property type="match status" value="1"/>
</dbReference>
<keyword evidence="3" id="KW-0233">DNA recombination</keyword>
<evidence type="ECO:0000256" key="2">
    <source>
        <dbReference type="ARBA" id="ARBA00023125"/>
    </source>
</evidence>
<organism evidence="5 6">
    <name type="scientific">Streptococcus uberis (strain ATCC BAA-854 / 0140J)</name>
    <dbReference type="NCBI Taxonomy" id="218495"/>
    <lineage>
        <taxon>Bacteria</taxon>
        <taxon>Bacillati</taxon>
        <taxon>Bacillota</taxon>
        <taxon>Bacilli</taxon>
        <taxon>Lactobacillales</taxon>
        <taxon>Streptococcaceae</taxon>
        <taxon>Streptococcus</taxon>
    </lineage>
</organism>
<dbReference type="Gene3D" id="1.10.150.130">
    <property type="match status" value="1"/>
</dbReference>
<dbReference type="InterPro" id="IPR010998">
    <property type="entry name" value="Integrase_recombinase_N"/>
</dbReference>
<dbReference type="Gene3D" id="1.10.443.10">
    <property type="entry name" value="Intergrase catalytic core"/>
    <property type="match status" value="1"/>
</dbReference>
<dbReference type="PROSITE" id="PS51898">
    <property type="entry name" value="TYR_RECOMBINASE"/>
    <property type="match status" value="1"/>
</dbReference>
<dbReference type="InterPro" id="IPR002104">
    <property type="entry name" value="Integrase_catalytic"/>
</dbReference>
<dbReference type="eggNOG" id="COG0582">
    <property type="taxonomic scope" value="Bacteria"/>
</dbReference>
<dbReference type="InterPro" id="IPR050090">
    <property type="entry name" value="Tyrosine_recombinase_XerCD"/>
</dbReference>
<keyword evidence="2" id="KW-0238">DNA-binding</keyword>
<dbReference type="RefSeq" id="WP_012658304.1">
    <property type="nucleotide sequence ID" value="NC_012004.1"/>
</dbReference>
<dbReference type="Proteomes" id="UP000000449">
    <property type="component" value="Chromosome"/>
</dbReference>
<evidence type="ECO:0000259" key="4">
    <source>
        <dbReference type="PROSITE" id="PS51898"/>
    </source>
</evidence>
<dbReference type="GO" id="GO:0003677">
    <property type="term" value="F:DNA binding"/>
    <property type="evidence" value="ECO:0007669"/>
    <property type="project" value="UniProtKB-KW"/>
</dbReference>
<dbReference type="EMBL" id="AM946015">
    <property type="protein sequence ID" value="CAR41782.1"/>
    <property type="molecule type" value="Genomic_DNA"/>
</dbReference>
<gene>
    <name evidence="5" type="ordered locus">SUB0787</name>
</gene>
<dbReference type="PANTHER" id="PTHR30349:SF64">
    <property type="entry name" value="PROPHAGE INTEGRASE INTD-RELATED"/>
    <property type="match status" value="1"/>
</dbReference>
<name>B9DU87_STRU0</name>
<evidence type="ECO:0000313" key="5">
    <source>
        <dbReference type="EMBL" id="CAR41782.1"/>
    </source>
</evidence>
<evidence type="ECO:0000256" key="1">
    <source>
        <dbReference type="ARBA" id="ARBA00008857"/>
    </source>
</evidence>
<sequence length="410" mass="47908">MATKKYRGVSRDKQGKIYYQTEFKANDLTGKRQRKKSYKDQFGNPFRSEKQAYNELCRVRAEFQISQNRNGDYMTFAEYMEEIYLPYYRQTVQAVTYKTALTHHKMFVEIFGHKKLSSITIRECEQFRIYLIDKYSPNYAKGVWIRFKQCLGYAERLQIIHEFPCKSLDNPKGSRPDTKFWTLDDFRKVIATFDLSDYEERHRFTAIWLYFFTGLRVSEGLSLIWSDIDFDRKLLHVQSTLEYEGNGIFTRKNQTKTEAGLRWIELDDETVEVLQQWRIVQVENNDNDYVLARFGKPLSKCTLSRILKRHAKKAGVEVITGKGLRHSHDSFLINVLGKDVLYVSKRSGRVDKATTLNTYSHLYESQKASGGREITQALHKFGVSSNPTKTPTKLDKSKTNLIISAFIGIV</sequence>
<dbReference type="STRING" id="218495.SUB0787"/>
<feature type="domain" description="Tyr recombinase" evidence="4">
    <location>
        <begin position="176"/>
        <end position="372"/>
    </location>
</feature>
<dbReference type="GO" id="GO:0015074">
    <property type="term" value="P:DNA integration"/>
    <property type="evidence" value="ECO:0007669"/>
    <property type="project" value="InterPro"/>
</dbReference>
<dbReference type="CDD" id="cd01189">
    <property type="entry name" value="INT_ICEBs1_C_like"/>
    <property type="match status" value="1"/>
</dbReference>
<reference evidence="6" key="1">
    <citation type="journal article" date="2009" name="BMC Genomics">
        <title>Evidence for niche adaptation in the genome of the bovine pathogen Streptococcus uberis.</title>
        <authorList>
            <person name="Ward P.N."/>
            <person name="Holden M.T.G."/>
            <person name="Leigh J.A."/>
            <person name="Lennard N."/>
            <person name="Bignell A."/>
            <person name="Barron A."/>
            <person name="Clark L."/>
            <person name="Quail M.A."/>
            <person name="Woodward J."/>
            <person name="Barrell B.G."/>
            <person name="Egan S.A."/>
            <person name="Field T.R."/>
            <person name="Maskell D."/>
            <person name="Kehoe M."/>
            <person name="Dowson C.G."/>
            <person name="Chanter N."/>
            <person name="Whatmore A.M."/>
            <person name="Bentley S.D."/>
            <person name="Parkhill J."/>
        </authorList>
    </citation>
    <scope>NUCLEOTIDE SEQUENCE [LARGE SCALE GENOMIC DNA]</scope>
    <source>
        <strain evidence="6">ATCC BAA-854 / 0140J</strain>
    </source>
</reference>
<dbReference type="InterPro" id="IPR013762">
    <property type="entry name" value="Integrase-like_cat_sf"/>
</dbReference>
<comment type="similarity">
    <text evidence="1">Belongs to the 'phage' integrase family.</text>
</comment>
<keyword evidence="6" id="KW-1185">Reference proteome</keyword>
<dbReference type="GO" id="GO:0006310">
    <property type="term" value="P:DNA recombination"/>
    <property type="evidence" value="ECO:0007669"/>
    <property type="project" value="UniProtKB-KW"/>
</dbReference>
<dbReference type="OrthoDB" id="9803188at2"/>
<dbReference type="SUPFAM" id="SSF56349">
    <property type="entry name" value="DNA breaking-rejoining enzymes"/>
    <property type="match status" value="1"/>
</dbReference>
<dbReference type="AlphaFoldDB" id="B9DU87"/>
<protein>
    <submittedName>
        <fullName evidence="5">Integrase</fullName>
    </submittedName>
</protein>
<proteinExistence type="inferred from homology"/>